<dbReference type="Gene3D" id="3.30.470.20">
    <property type="entry name" value="ATP-grasp fold, B domain"/>
    <property type="match status" value="1"/>
</dbReference>
<dbReference type="PANTHER" id="PTHR21621:SF0">
    <property type="entry name" value="BETA-CITRYLGLUTAMATE SYNTHASE B-RELATED"/>
    <property type="match status" value="1"/>
</dbReference>
<evidence type="ECO:0000259" key="2">
    <source>
        <dbReference type="PROSITE" id="PS50975"/>
    </source>
</evidence>
<dbReference type="Pfam" id="PF14398">
    <property type="entry name" value="ATPgrasp_YheCD"/>
    <property type="match status" value="1"/>
</dbReference>
<dbReference type="SUPFAM" id="SSF56059">
    <property type="entry name" value="Glutathione synthetase ATP-binding domain-like"/>
    <property type="match status" value="1"/>
</dbReference>
<dbReference type="InterPro" id="IPR011761">
    <property type="entry name" value="ATP-grasp"/>
</dbReference>
<comment type="caution">
    <text evidence="3">The sequence shown here is derived from an EMBL/GenBank/DDBJ whole genome shotgun (WGS) entry which is preliminary data.</text>
</comment>
<dbReference type="PANTHER" id="PTHR21621">
    <property type="entry name" value="RIBOSOMAL PROTEIN S6 MODIFICATION PROTEIN"/>
    <property type="match status" value="1"/>
</dbReference>
<protein>
    <submittedName>
        <fullName evidence="3">Glutathione synthase/RimK-type ligase-like ATP-grasp enzyme</fullName>
    </submittedName>
</protein>
<evidence type="ECO:0000313" key="4">
    <source>
        <dbReference type="Proteomes" id="UP001235840"/>
    </source>
</evidence>
<dbReference type="PROSITE" id="PS50975">
    <property type="entry name" value="ATP_GRASP"/>
    <property type="match status" value="1"/>
</dbReference>
<keyword evidence="1" id="KW-0067">ATP-binding</keyword>
<reference evidence="3 4" key="1">
    <citation type="submission" date="2023-07" db="EMBL/GenBank/DDBJ databases">
        <title>Genomic Encyclopedia of Type Strains, Phase IV (KMG-IV): sequencing the most valuable type-strain genomes for metagenomic binning, comparative biology and taxonomic classification.</title>
        <authorList>
            <person name="Goeker M."/>
        </authorList>
    </citation>
    <scope>NUCLEOTIDE SEQUENCE [LARGE SCALE GENOMIC DNA]</scope>
    <source>
        <strain evidence="3 4">DSM 12751</strain>
    </source>
</reference>
<accession>A0ABT9W1G3</accession>
<dbReference type="EMBL" id="JAUSTY010000012">
    <property type="protein sequence ID" value="MDQ0167051.1"/>
    <property type="molecule type" value="Genomic_DNA"/>
</dbReference>
<organism evidence="3 4">
    <name type="scientific">Caldalkalibacillus horti</name>
    <dbReference type="NCBI Taxonomy" id="77523"/>
    <lineage>
        <taxon>Bacteria</taxon>
        <taxon>Bacillati</taxon>
        <taxon>Bacillota</taxon>
        <taxon>Bacilli</taxon>
        <taxon>Bacillales</taxon>
        <taxon>Bacillaceae</taxon>
        <taxon>Caldalkalibacillus</taxon>
    </lineage>
</organism>
<keyword evidence="1" id="KW-0547">Nucleotide-binding</keyword>
<dbReference type="Proteomes" id="UP001235840">
    <property type="component" value="Unassembled WGS sequence"/>
</dbReference>
<evidence type="ECO:0000256" key="1">
    <source>
        <dbReference type="PROSITE-ProRule" id="PRU00409"/>
    </source>
</evidence>
<name>A0ABT9W1G3_9BACI</name>
<sequence>MAVREVASKMKKYNALLAESSLVPHLPSTEWFEKETLSSMLDAYPTVFVKPVAGTGGKGIIRIRKTSGGYEVRHGAARTVTTKGNIYRTTNRYINTDKRYIVQRGIPLASYKGGLFDLRIYMQKPENSWLISGKIARVASPGRFITNYHRGGKGVSLETALSFVFAHDADKVNKCVQDIENVCHEAANALDQRFPGLRTLGFDIGVQSNGHVWIIEANTRPKHNLFKLATDQSMHKTILKNKRIIRKKYK</sequence>
<dbReference type="RefSeq" id="WP_307395749.1">
    <property type="nucleotide sequence ID" value="NZ_BAAADK010000030.1"/>
</dbReference>
<evidence type="ECO:0000313" key="3">
    <source>
        <dbReference type="EMBL" id="MDQ0167051.1"/>
    </source>
</evidence>
<keyword evidence="4" id="KW-1185">Reference proteome</keyword>
<gene>
    <name evidence="3" type="ORF">J2S11_002968</name>
</gene>
<feature type="domain" description="ATP-grasp" evidence="2">
    <location>
        <begin position="15"/>
        <end position="243"/>
    </location>
</feature>
<dbReference type="InterPro" id="IPR026838">
    <property type="entry name" value="YheC/D"/>
</dbReference>
<proteinExistence type="predicted"/>